<dbReference type="Proteomes" id="UP000218160">
    <property type="component" value="Chromosome 1"/>
</dbReference>
<gene>
    <name evidence="2" type="ORF">BTN50_0205</name>
</gene>
<evidence type="ECO:0000259" key="1">
    <source>
        <dbReference type="Pfam" id="PF13737"/>
    </source>
</evidence>
<feature type="domain" description="Transposase DDE" evidence="1">
    <location>
        <begin position="1"/>
        <end position="48"/>
    </location>
</feature>
<proteinExistence type="predicted"/>
<dbReference type="EMBL" id="CP020660">
    <property type="protein sequence ID" value="ATF08745.1"/>
    <property type="molecule type" value="Genomic_DNA"/>
</dbReference>
<evidence type="ECO:0000313" key="2">
    <source>
        <dbReference type="EMBL" id="ATF08745.1"/>
    </source>
</evidence>
<dbReference type="Pfam" id="PF13737">
    <property type="entry name" value="DDE_Tnp_1_5"/>
    <property type="match status" value="1"/>
</dbReference>
<sequence>MVKRVFLISLRRLQRFINALFKFAQLPLSYPYYLCISKQIKMINFVLSTLISWDLTSITTKK</sequence>
<dbReference type="KEGG" id="elux:BTN50_0205"/>
<organism evidence="2 3">
    <name type="scientific">Candidatus Enterovibrio altilux</name>
    <dbReference type="NCBI Taxonomy" id="1927128"/>
    <lineage>
        <taxon>Bacteria</taxon>
        <taxon>Pseudomonadati</taxon>
        <taxon>Pseudomonadota</taxon>
        <taxon>Gammaproteobacteria</taxon>
        <taxon>Vibrionales</taxon>
        <taxon>Vibrionaceae</taxon>
        <taxon>Enterovibrio</taxon>
    </lineage>
</organism>
<name>A0A291B6Y2_9GAMM</name>
<reference evidence="3" key="1">
    <citation type="submission" date="2017-04" db="EMBL/GenBank/DDBJ databases">
        <title>Genome evolution of the luminous symbionts of deep sea anglerfish.</title>
        <authorList>
            <person name="Hendry T.A."/>
        </authorList>
    </citation>
    <scope>NUCLEOTIDE SEQUENCE [LARGE SCALE GENOMIC DNA]</scope>
</reference>
<evidence type="ECO:0000313" key="3">
    <source>
        <dbReference type="Proteomes" id="UP000218160"/>
    </source>
</evidence>
<dbReference type="AlphaFoldDB" id="A0A291B6Y2"/>
<accession>A0A291B6Y2</accession>
<protein>
    <submittedName>
        <fullName evidence="2">Mobile element protein</fullName>
    </submittedName>
</protein>
<dbReference type="InterPro" id="IPR025668">
    <property type="entry name" value="Tnp_DDE_dom"/>
</dbReference>
<keyword evidence="3" id="KW-1185">Reference proteome</keyword>